<evidence type="ECO:0000313" key="2">
    <source>
        <dbReference type="EMBL" id="MFA1538375.1"/>
    </source>
</evidence>
<sequence>MGATDSGAAAGGAPGGGIFRVMLRMNIHPGKEQEFEETWYKVGHAITEDPANLRQWLSRSDDEDGVYYVVSDWVSEPGFREFERSPQHLEHRTRLHPFRESASMVTMHVVYEMTGRALLGGPPAQPASPR</sequence>
<proteinExistence type="predicted"/>
<dbReference type="EMBL" id="JAXCEI010000002">
    <property type="protein sequence ID" value="MFA1538375.1"/>
    <property type="molecule type" value="Genomic_DNA"/>
</dbReference>
<dbReference type="RefSeq" id="WP_371947729.1">
    <property type="nucleotide sequence ID" value="NZ_JAXCEI010000002.1"/>
</dbReference>
<comment type="caution">
    <text evidence="2">The sequence shown here is derived from an EMBL/GenBank/DDBJ whole genome shotgun (WGS) entry which is preliminary data.</text>
</comment>
<evidence type="ECO:0000259" key="1">
    <source>
        <dbReference type="PROSITE" id="PS51725"/>
    </source>
</evidence>
<feature type="domain" description="ABM" evidence="1">
    <location>
        <begin position="19"/>
        <end position="107"/>
    </location>
</feature>
<keyword evidence="2" id="KW-0503">Monooxygenase</keyword>
<keyword evidence="3" id="KW-1185">Reference proteome</keyword>
<accession>A0ABV4Q7K5</accession>
<dbReference type="InterPro" id="IPR011008">
    <property type="entry name" value="Dimeric_a/b-barrel"/>
</dbReference>
<reference evidence="2 3" key="1">
    <citation type="submission" date="2023-11" db="EMBL/GenBank/DDBJ databases">
        <title>Actinomadura monticuli sp. nov., isolated from volcanic ash.</title>
        <authorList>
            <person name="Lee S.D."/>
            <person name="Yang H."/>
            <person name="Kim I.S."/>
        </authorList>
    </citation>
    <scope>NUCLEOTIDE SEQUENCE [LARGE SCALE GENOMIC DNA]</scope>
    <source>
        <strain evidence="2 3">DLS-62</strain>
    </source>
</reference>
<dbReference type="SUPFAM" id="SSF54909">
    <property type="entry name" value="Dimeric alpha+beta barrel"/>
    <property type="match status" value="1"/>
</dbReference>
<dbReference type="GO" id="GO:0004497">
    <property type="term" value="F:monooxygenase activity"/>
    <property type="evidence" value="ECO:0007669"/>
    <property type="project" value="UniProtKB-KW"/>
</dbReference>
<dbReference type="Pfam" id="PF03992">
    <property type="entry name" value="ABM"/>
    <property type="match status" value="1"/>
</dbReference>
<organism evidence="2 3">
    <name type="scientific">Actinomadura monticuli</name>
    <dbReference type="NCBI Taxonomy" id="3097367"/>
    <lineage>
        <taxon>Bacteria</taxon>
        <taxon>Bacillati</taxon>
        <taxon>Actinomycetota</taxon>
        <taxon>Actinomycetes</taxon>
        <taxon>Streptosporangiales</taxon>
        <taxon>Thermomonosporaceae</taxon>
        <taxon>Actinomadura</taxon>
    </lineage>
</organism>
<dbReference type="Proteomes" id="UP001569963">
    <property type="component" value="Unassembled WGS sequence"/>
</dbReference>
<dbReference type="PROSITE" id="PS51725">
    <property type="entry name" value="ABM"/>
    <property type="match status" value="1"/>
</dbReference>
<keyword evidence="2" id="KW-0560">Oxidoreductase</keyword>
<dbReference type="InterPro" id="IPR007138">
    <property type="entry name" value="ABM_dom"/>
</dbReference>
<gene>
    <name evidence="2" type="ORF">SM611_05480</name>
</gene>
<protein>
    <submittedName>
        <fullName evidence="2">Antibiotic biosynthesis monooxygenase family protein</fullName>
    </submittedName>
</protein>
<dbReference type="Gene3D" id="3.30.70.100">
    <property type="match status" value="1"/>
</dbReference>
<name>A0ABV4Q7K5_9ACTN</name>
<evidence type="ECO:0000313" key="3">
    <source>
        <dbReference type="Proteomes" id="UP001569963"/>
    </source>
</evidence>